<dbReference type="Proteomes" id="UP000005990">
    <property type="component" value="Unassembled WGS sequence"/>
</dbReference>
<dbReference type="RefSeq" id="WP_006417633.1">
    <property type="nucleotide sequence ID" value="NZ_AENN01000003.1"/>
</dbReference>
<dbReference type="AlphaFoldDB" id="E4KMB1"/>
<dbReference type="GO" id="GO:0003677">
    <property type="term" value="F:DNA binding"/>
    <property type="evidence" value="ECO:0007669"/>
    <property type="project" value="UniProtKB-UniRule"/>
</dbReference>
<evidence type="ECO:0000259" key="3">
    <source>
        <dbReference type="PROSITE" id="PS50977"/>
    </source>
</evidence>
<comment type="caution">
    <text evidence="4">The sequence shown here is derived from an EMBL/GenBank/DDBJ whole genome shotgun (WGS) entry which is preliminary data.</text>
</comment>
<evidence type="ECO:0000313" key="4">
    <source>
        <dbReference type="EMBL" id="EFR31899.1"/>
    </source>
</evidence>
<evidence type="ECO:0000256" key="2">
    <source>
        <dbReference type="PROSITE-ProRule" id="PRU00335"/>
    </source>
</evidence>
<reference evidence="4 5" key="1">
    <citation type="submission" date="2010-10" db="EMBL/GenBank/DDBJ databases">
        <authorList>
            <person name="Durkin A.S."/>
            <person name="Madupu R."/>
            <person name="Torralba M."/>
            <person name="Gillis M."/>
            <person name="Methe B."/>
            <person name="Sutton G."/>
            <person name="Nelson K.E."/>
        </authorList>
    </citation>
    <scope>NUCLEOTIDE SEQUENCE [LARGE SCALE GENOMIC DNA]</scope>
    <source>
        <strain evidence="4 5">ACS-139-V-Col8</strain>
    </source>
</reference>
<feature type="DNA-binding region" description="H-T-H motif" evidence="2">
    <location>
        <begin position="32"/>
        <end position="51"/>
    </location>
</feature>
<evidence type="ECO:0000256" key="1">
    <source>
        <dbReference type="ARBA" id="ARBA00023125"/>
    </source>
</evidence>
<keyword evidence="5" id="KW-1185">Reference proteome</keyword>
<dbReference type="PROSITE" id="PS50977">
    <property type="entry name" value="HTH_TETR_2"/>
    <property type="match status" value="1"/>
</dbReference>
<accession>E4KMB1</accession>
<dbReference type="InterPro" id="IPR050624">
    <property type="entry name" value="HTH-type_Tx_Regulator"/>
</dbReference>
<dbReference type="InterPro" id="IPR009057">
    <property type="entry name" value="Homeodomain-like_sf"/>
</dbReference>
<dbReference type="SUPFAM" id="SSF46689">
    <property type="entry name" value="Homeodomain-like"/>
    <property type="match status" value="1"/>
</dbReference>
<evidence type="ECO:0000313" key="5">
    <source>
        <dbReference type="Proteomes" id="UP000005990"/>
    </source>
</evidence>
<dbReference type="EMBL" id="AENN01000003">
    <property type="protein sequence ID" value="EFR31899.1"/>
    <property type="molecule type" value="Genomic_DNA"/>
</dbReference>
<dbReference type="PANTHER" id="PTHR43479">
    <property type="entry name" value="ACREF/ENVCD OPERON REPRESSOR-RELATED"/>
    <property type="match status" value="1"/>
</dbReference>
<protein>
    <submittedName>
        <fullName evidence="4">Transcriptional regulator, TetR family</fullName>
    </submittedName>
</protein>
<keyword evidence="1 2" id="KW-0238">DNA-binding</keyword>
<dbReference type="STRING" id="908337.HMPREF9257_0487"/>
<organism evidence="4 5">
    <name type="scientific">Eremococcus coleocola ACS-139-V-Col8</name>
    <dbReference type="NCBI Taxonomy" id="908337"/>
    <lineage>
        <taxon>Bacteria</taxon>
        <taxon>Bacillati</taxon>
        <taxon>Bacillota</taxon>
        <taxon>Bacilli</taxon>
        <taxon>Lactobacillales</taxon>
        <taxon>Aerococcaceae</taxon>
        <taxon>Eremococcus</taxon>
    </lineage>
</organism>
<dbReference type="PANTHER" id="PTHR43479:SF11">
    <property type="entry name" value="ACREF_ENVCD OPERON REPRESSOR-RELATED"/>
    <property type="match status" value="1"/>
</dbReference>
<feature type="domain" description="HTH tetR-type" evidence="3">
    <location>
        <begin position="9"/>
        <end position="69"/>
    </location>
</feature>
<sequence>MAQQDLRIQKTKRSLLAAFFKLAETQDFDQITIDQLCQTALIRRNTFYRHFEDKYSFVDYVIEKSLNDIYSKHIQDYPDLSTEDYYYQVVHESLAFIDNHKRFISTMFNSRFNDLLSSQVSNRIMVVVDREVEKYKALGRHFPKNTRFTTRFFTGGILSILYQWIMSDFAMSVDELSREITQLILAFWRALSVEV</sequence>
<dbReference type="eggNOG" id="COG1309">
    <property type="taxonomic scope" value="Bacteria"/>
</dbReference>
<gene>
    <name evidence="4" type="ORF">HMPREF9257_0487</name>
</gene>
<dbReference type="Pfam" id="PF14278">
    <property type="entry name" value="TetR_C_8"/>
    <property type="match status" value="1"/>
</dbReference>
<dbReference type="Gene3D" id="1.10.357.10">
    <property type="entry name" value="Tetracycline Repressor, domain 2"/>
    <property type="match status" value="1"/>
</dbReference>
<name>E4KMB1_9LACT</name>
<dbReference type="InterPro" id="IPR039532">
    <property type="entry name" value="TetR_C_Firmicutes"/>
</dbReference>
<dbReference type="InterPro" id="IPR001647">
    <property type="entry name" value="HTH_TetR"/>
</dbReference>
<proteinExistence type="predicted"/>